<proteinExistence type="predicted"/>
<sequence>MRVPPEKIAKMESSPPQRVARHDEVLGCARVDLVRKGMQVHGLLWKMNFGFDVLLQNSLIGFFVRYGCVELARQVFDRGEKFDYLEFDK</sequence>
<keyword evidence="2" id="KW-1185">Reference proteome</keyword>
<name>A0A445JKW6_GLYSO</name>
<dbReference type="AlphaFoldDB" id="A0A445JKW6"/>
<gene>
    <name evidence="1" type="ORF">D0Y65_021856</name>
</gene>
<accession>A0A445JKW6</accession>
<comment type="caution">
    <text evidence="1">The sequence shown here is derived from an EMBL/GenBank/DDBJ whole genome shotgun (WGS) entry which is preliminary data.</text>
</comment>
<reference evidence="1 2" key="1">
    <citation type="submission" date="2018-09" db="EMBL/GenBank/DDBJ databases">
        <title>A high-quality reference genome of wild soybean provides a powerful tool to mine soybean genomes.</title>
        <authorList>
            <person name="Xie M."/>
            <person name="Chung C.Y.L."/>
            <person name="Li M.-W."/>
            <person name="Wong F.-L."/>
            <person name="Chan T.-F."/>
            <person name="Lam H.-M."/>
        </authorList>
    </citation>
    <scope>NUCLEOTIDE SEQUENCE [LARGE SCALE GENOMIC DNA]</scope>
    <source>
        <strain evidence="2">cv. W05</strain>
        <tissue evidence="1">Hypocotyl of etiolated seedlings</tissue>
    </source>
</reference>
<protein>
    <submittedName>
        <fullName evidence="1">Pentatricopeptide repeat-containing protein, chloroplastic</fullName>
    </submittedName>
</protein>
<dbReference type="Proteomes" id="UP000289340">
    <property type="component" value="Chromosome 8"/>
</dbReference>
<organism evidence="1 2">
    <name type="scientific">Glycine soja</name>
    <name type="common">Wild soybean</name>
    <dbReference type="NCBI Taxonomy" id="3848"/>
    <lineage>
        <taxon>Eukaryota</taxon>
        <taxon>Viridiplantae</taxon>
        <taxon>Streptophyta</taxon>
        <taxon>Embryophyta</taxon>
        <taxon>Tracheophyta</taxon>
        <taxon>Spermatophyta</taxon>
        <taxon>Magnoliopsida</taxon>
        <taxon>eudicotyledons</taxon>
        <taxon>Gunneridae</taxon>
        <taxon>Pentapetalae</taxon>
        <taxon>rosids</taxon>
        <taxon>fabids</taxon>
        <taxon>Fabales</taxon>
        <taxon>Fabaceae</taxon>
        <taxon>Papilionoideae</taxon>
        <taxon>50 kb inversion clade</taxon>
        <taxon>NPAAA clade</taxon>
        <taxon>indigoferoid/millettioid clade</taxon>
        <taxon>Phaseoleae</taxon>
        <taxon>Glycine</taxon>
        <taxon>Glycine subgen. Soja</taxon>
    </lineage>
</organism>
<evidence type="ECO:0000313" key="1">
    <source>
        <dbReference type="EMBL" id="RZB99145.1"/>
    </source>
</evidence>
<dbReference type="EMBL" id="QZWG01000008">
    <property type="protein sequence ID" value="RZB99145.1"/>
    <property type="molecule type" value="Genomic_DNA"/>
</dbReference>
<evidence type="ECO:0000313" key="2">
    <source>
        <dbReference type="Proteomes" id="UP000289340"/>
    </source>
</evidence>